<dbReference type="EMBL" id="OX465086">
    <property type="protein sequence ID" value="CAI9260925.1"/>
    <property type="molecule type" value="Genomic_DNA"/>
</dbReference>
<sequence>MLKQKKRKRKKLKSHLKAKSSYFLYGRYNEFRTKEWTYQFRSFVKVVNVPSTDNGTDQLLFLFYLKRMKPQYETWSGSKIIVVKVTGPIETESFSNAKFKVVRGSASQVHGFTLVDLPCLNPYEWIMLYNLLLRDEQKYEPVTAYLMLIIVLYIQEVGK</sequence>
<reference evidence="1" key="1">
    <citation type="submission" date="2023-04" db="EMBL/GenBank/DDBJ databases">
        <authorList>
            <person name="Vijverberg K."/>
            <person name="Xiong W."/>
            <person name="Schranz E."/>
        </authorList>
    </citation>
    <scope>NUCLEOTIDE SEQUENCE</scope>
</reference>
<name>A0AA35Y159_LACSI</name>
<accession>A0AA35Y159</accession>
<dbReference type="Proteomes" id="UP001177003">
    <property type="component" value="Chromosome 0"/>
</dbReference>
<evidence type="ECO:0000313" key="1">
    <source>
        <dbReference type="EMBL" id="CAI9260925.1"/>
    </source>
</evidence>
<keyword evidence="2" id="KW-1185">Reference proteome</keyword>
<protein>
    <submittedName>
        <fullName evidence="1">Uncharacterized protein</fullName>
    </submittedName>
</protein>
<proteinExistence type="predicted"/>
<gene>
    <name evidence="1" type="ORF">LSALG_LOCUS1741</name>
</gene>
<evidence type="ECO:0000313" key="2">
    <source>
        <dbReference type="Proteomes" id="UP001177003"/>
    </source>
</evidence>
<organism evidence="1 2">
    <name type="scientific">Lactuca saligna</name>
    <name type="common">Willowleaf lettuce</name>
    <dbReference type="NCBI Taxonomy" id="75948"/>
    <lineage>
        <taxon>Eukaryota</taxon>
        <taxon>Viridiplantae</taxon>
        <taxon>Streptophyta</taxon>
        <taxon>Embryophyta</taxon>
        <taxon>Tracheophyta</taxon>
        <taxon>Spermatophyta</taxon>
        <taxon>Magnoliopsida</taxon>
        <taxon>eudicotyledons</taxon>
        <taxon>Gunneridae</taxon>
        <taxon>Pentapetalae</taxon>
        <taxon>asterids</taxon>
        <taxon>campanulids</taxon>
        <taxon>Asterales</taxon>
        <taxon>Asteraceae</taxon>
        <taxon>Cichorioideae</taxon>
        <taxon>Cichorieae</taxon>
        <taxon>Lactucinae</taxon>
        <taxon>Lactuca</taxon>
    </lineage>
</organism>
<dbReference type="AlphaFoldDB" id="A0AA35Y159"/>